<dbReference type="RefSeq" id="WP_174409347.1">
    <property type="nucleotide sequence ID" value="NZ_BLVP01000007.1"/>
</dbReference>
<evidence type="ECO:0000313" key="17">
    <source>
        <dbReference type="Proteomes" id="UP000503820"/>
    </source>
</evidence>
<dbReference type="Gene3D" id="3.40.1380.20">
    <property type="entry name" value="Pyruvate kinase, C-terminal domain"/>
    <property type="match status" value="1"/>
</dbReference>
<evidence type="ECO:0000256" key="8">
    <source>
        <dbReference type="ARBA" id="ARBA00022840"/>
    </source>
</evidence>
<dbReference type="PANTHER" id="PTHR11817">
    <property type="entry name" value="PYRUVATE KINASE"/>
    <property type="match status" value="1"/>
</dbReference>
<evidence type="ECO:0000256" key="7">
    <source>
        <dbReference type="ARBA" id="ARBA00022777"/>
    </source>
</evidence>
<dbReference type="InterPro" id="IPR015813">
    <property type="entry name" value="Pyrv/PenolPyrv_kinase-like_dom"/>
</dbReference>
<feature type="domain" description="Pyruvate kinase barrel" evidence="14">
    <location>
        <begin position="2"/>
        <end position="324"/>
    </location>
</feature>
<evidence type="ECO:0000256" key="9">
    <source>
        <dbReference type="ARBA" id="ARBA00022842"/>
    </source>
</evidence>
<accession>A0A7J0BU33</accession>
<keyword evidence="4 13" id="KW-0808">Transferase</keyword>
<sequence length="470" mass="51038">MRTKIIATIGPASDSPEVLTRLIRNGVRIFRLNFSHGNASMFTDLIALLRRLEQEHGVPLTLLQDLSGPKIRIGELRQGTLNLDKGDRVVLGPPGAEMVRDLPFIPFDNPPILESLEKGDKVVLSDGVMQFVITESLPLGAFEMECQNTGILTSRKGLALPGKPVNLPAMTDKDKKDLRDGLALGVDACALSYVQTPEDILTAKAIIAEHGKNIPVVAKLERQNAVDRLDEILAVTDVVMVARGDLGVECPLPMLPAMQKRIIRACNRAAKPVIVATQMLLSMVSNPAPTRAETTDVANAVLDGADCVMLSEETAMGSYPVETVKFMVEIARQAEQIHFEERKLLPPAEEKGTPDFLAYSACLLAEKTEADAIVSHSMSGASARMISARRPRQIIYGLTPDQEALRGLNFSWGVRPETVDTNLSGHLERAEHFIEGCPVITPGSSVVITAGQPKPGEKSRGTNLVKIYHK</sequence>
<evidence type="ECO:0000256" key="5">
    <source>
        <dbReference type="ARBA" id="ARBA00022723"/>
    </source>
</evidence>
<keyword evidence="8" id="KW-0067">ATP-binding</keyword>
<dbReference type="InterPro" id="IPR011037">
    <property type="entry name" value="Pyrv_Knase-like_insert_dom_sf"/>
</dbReference>
<dbReference type="InterPro" id="IPR015795">
    <property type="entry name" value="Pyrv_Knase_C"/>
</dbReference>
<name>A0A7J0BU33_9BACT</name>
<dbReference type="InterPro" id="IPR040442">
    <property type="entry name" value="Pyrv_kinase-like_dom_sf"/>
</dbReference>
<proteinExistence type="inferred from homology"/>
<evidence type="ECO:0000259" key="14">
    <source>
        <dbReference type="Pfam" id="PF00224"/>
    </source>
</evidence>
<keyword evidence="6" id="KW-0547">Nucleotide-binding</keyword>
<evidence type="ECO:0000259" key="15">
    <source>
        <dbReference type="Pfam" id="PF02887"/>
    </source>
</evidence>
<dbReference type="EC" id="2.7.1.40" evidence="3 12"/>
<evidence type="ECO:0000313" key="16">
    <source>
        <dbReference type="EMBL" id="GFM36682.1"/>
    </source>
</evidence>
<keyword evidence="11 16" id="KW-0670">Pyruvate</keyword>
<keyword evidence="7 13" id="KW-0418">Kinase</keyword>
<keyword evidence="17" id="KW-1185">Reference proteome</keyword>
<dbReference type="AlphaFoldDB" id="A0A7J0BU33"/>
<evidence type="ECO:0000256" key="3">
    <source>
        <dbReference type="ARBA" id="ARBA00012142"/>
    </source>
</evidence>
<dbReference type="GO" id="GO:0000287">
    <property type="term" value="F:magnesium ion binding"/>
    <property type="evidence" value="ECO:0007669"/>
    <property type="project" value="UniProtKB-UniRule"/>
</dbReference>
<dbReference type="EMBL" id="BLVP01000007">
    <property type="protein sequence ID" value="GFM36682.1"/>
    <property type="molecule type" value="Genomic_DNA"/>
</dbReference>
<evidence type="ECO:0000256" key="11">
    <source>
        <dbReference type="ARBA" id="ARBA00023317"/>
    </source>
</evidence>
<evidence type="ECO:0000256" key="10">
    <source>
        <dbReference type="ARBA" id="ARBA00023152"/>
    </source>
</evidence>
<evidence type="ECO:0000256" key="1">
    <source>
        <dbReference type="ARBA" id="ARBA00004997"/>
    </source>
</evidence>
<evidence type="ECO:0000256" key="12">
    <source>
        <dbReference type="NCBIfam" id="TIGR01064"/>
    </source>
</evidence>
<comment type="similarity">
    <text evidence="2 13">Belongs to the pyruvate kinase family.</text>
</comment>
<keyword evidence="5" id="KW-0479">Metal-binding</keyword>
<organism evidence="16 17">
    <name type="scientific">Desulfovibrio psychrotolerans</name>
    <dbReference type="NCBI Taxonomy" id="415242"/>
    <lineage>
        <taxon>Bacteria</taxon>
        <taxon>Pseudomonadati</taxon>
        <taxon>Thermodesulfobacteriota</taxon>
        <taxon>Desulfovibrionia</taxon>
        <taxon>Desulfovibrionales</taxon>
        <taxon>Desulfovibrionaceae</taxon>
        <taxon>Desulfovibrio</taxon>
    </lineage>
</organism>
<comment type="catalytic activity">
    <reaction evidence="13">
        <text>pyruvate + ATP = phosphoenolpyruvate + ADP + H(+)</text>
        <dbReference type="Rhea" id="RHEA:18157"/>
        <dbReference type="ChEBI" id="CHEBI:15361"/>
        <dbReference type="ChEBI" id="CHEBI:15378"/>
        <dbReference type="ChEBI" id="CHEBI:30616"/>
        <dbReference type="ChEBI" id="CHEBI:58702"/>
        <dbReference type="ChEBI" id="CHEBI:456216"/>
        <dbReference type="EC" id="2.7.1.40"/>
    </reaction>
</comment>
<dbReference type="Pfam" id="PF00224">
    <property type="entry name" value="PK"/>
    <property type="match status" value="1"/>
</dbReference>
<gene>
    <name evidence="16" type="primary">pyk</name>
    <name evidence="16" type="ORF">DSM19430T_13660</name>
</gene>
<dbReference type="GO" id="GO:0004743">
    <property type="term" value="F:pyruvate kinase activity"/>
    <property type="evidence" value="ECO:0007669"/>
    <property type="project" value="UniProtKB-UniRule"/>
</dbReference>
<evidence type="ECO:0000256" key="4">
    <source>
        <dbReference type="ARBA" id="ARBA00022679"/>
    </source>
</evidence>
<dbReference type="SUPFAM" id="SSF51621">
    <property type="entry name" value="Phosphoenolpyruvate/pyruvate domain"/>
    <property type="match status" value="1"/>
</dbReference>
<dbReference type="InterPro" id="IPR001697">
    <property type="entry name" value="Pyr_Knase"/>
</dbReference>
<dbReference type="InterPro" id="IPR036918">
    <property type="entry name" value="Pyrv_Knase_C_sf"/>
</dbReference>
<dbReference type="NCBIfam" id="TIGR01064">
    <property type="entry name" value="pyruv_kin"/>
    <property type="match status" value="1"/>
</dbReference>
<dbReference type="Proteomes" id="UP000503820">
    <property type="component" value="Unassembled WGS sequence"/>
</dbReference>
<dbReference type="GO" id="GO:0030955">
    <property type="term" value="F:potassium ion binding"/>
    <property type="evidence" value="ECO:0007669"/>
    <property type="project" value="UniProtKB-UniRule"/>
</dbReference>
<protein>
    <recommendedName>
        <fullName evidence="3 12">Pyruvate kinase</fullName>
        <ecNumber evidence="3 12">2.7.1.40</ecNumber>
    </recommendedName>
</protein>
<feature type="domain" description="Pyruvate kinase C-terminal" evidence="15">
    <location>
        <begin position="357"/>
        <end position="467"/>
    </location>
</feature>
<dbReference type="SUPFAM" id="SSF50800">
    <property type="entry name" value="PK beta-barrel domain-like"/>
    <property type="match status" value="1"/>
</dbReference>
<dbReference type="Pfam" id="PF02887">
    <property type="entry name" value="PK_C"/>
    <property type="match status" value="1"/>
</dbReference>
<dbReference type="InterPro" id="IPR015806">
    <property type="entry name" value="Pyrv_Knase_insert_dom_sf"/>
</dbReference>
<dbReference type="UniPathway" id="UPA00109">
    <property type="reaction ID" value="UER00188"/>
</dbReference>
<comment type="pathway">
    <text evidence="1 13">Carbohydrate degradation; glycolysis; pyruvate from D-glyceraldehyde 3-phosphate: step 5/5.</text>
</comment>
<keyword evidence="10 13" id="KW-0324">Glycolysis</keyword>
<evidence type="ECO:0000256" key="2">
    <source>
        <dbReference type="ARBA" id="ARBA00008663"/>
    </source>
</evidence>
<dbReference type="GO" id="GO:0016301">
    <property type="term" value="F:kinase activity"/>
    <property type="evidence" value="ECO:0007669"/>
    <property type="project" value="UniProtKB-KW"/>
</dbReference>
<evidence type="ECO:0000256" key="13">
    <source>
        <dbReference type="RuleBase" id="RU000504"/>
    </source>
</evidence>
<dbReference type="InterPro" id="IPR015793">
    <property type="entry name" value="Pyrv_Knase_brl"/>
</dbReference>
<dbReference type="SUPFAM" id="SSF52935">
    <property type="entry name" value="PK C-terminal domain-like"/>
    <property type="match status" value="1"/>
</dbReference>
<reference evidence="16 17" key="1">
    <citation type="submission" date="2020-05" db="EMBL/GenBank/DDBJ databases">
        <title>Draft genome sequence of Desulfovibrio psychrotolerans JS1T.</title>
        <authorList>
            <person name="Ueno A."/>
            <person name="Tamazawa S."/>
            <person name="Tamamura S."/>
            <person name="Murakami T."/>
            <person name="Kiyama T."/>
            <person name="Inomata H."/>
            <person name="Amano Y."/>
            <person name="Miyakawa K."/>
            <person name="Tamaki H."/>
            <person name="Naganuma T."/>
            <person name="Kaneko K."/>
        </authorList>
    </citation>
    <scope>NUCLEOTIDE SEQUENCE [LARGE SCALE GENOMIC DNA]</scope>
    <source>
        <strain evidence="16 17">JS1</strain>
    </source>
</reference>
<dbReference type="GO" id="GO:0005524">
    <property type="term" value="F:ATP binding"/>
    <property type="evidence" value="ECO:0007669"/>
    <property type="project" value="UniProtKB-KW"/>
</dbReference>
<dbReference type="PRINTS" id="PR01050">
    <property type="entry name" value="PYRUVTKNASE"/>
</dbReference>
<dbReference type="Gene3D" id="3.20.20.60">
    <property type="entry name" value="Phosphoenolpyruvate-binding domains"/>
    <property type="match status" value="1"/>
</dbReference>
<dbReference type="Gene3D" id="2.40.33.10">
    <property type="entry name" value="PK beta-barrel domain-like"/>
    <property type="match status" value="1"/>
</dbReference>
<comment type="caution">
    <text evidence="16">The sequence shown here is derived from an EMBL/GenBank/DDBJ whole genome shotgun (WGS) entry which is preliminary data.</text>
</comment>
<keyword evidence="9 13" id="KW-0460">Magnesium</keyword>
<evidence type="ECO:0000256" key="6">
    <source>
        <dbReference type="ARBA" id="ARBA00022741"/>
    </source>
</evidence>
<dbReference type="NCBIfam" id="NF004491">
    <property type="entry name" value="PRK05826.1"/>
    <property type="match status" value="1"/>
</dbReference>